<accession>A0AAD7A8L8</accession>
<organism evidence="2 3">
    <name type="scientific">Mycena albidolilacea</name>
    <dbReference type="NCBI Taxonomy" id="1033008"/>
    <lineage>
        <taxon>Eukaryota</taxon>
        <taxon>Fungi</taxon>
        <taxon>Dikarya</taxon>
        <taxon>Basidiomycota</taxon>
        <taxon>Agaricomycotina</taxon>
        <taxon>Agaricomycetes</taxon>
        <taxon>Agaricomycetidae</taxon>
        <taxon>Agaricales</taxon>
        <taxon>Marasmiineae</taxon>
        <taxon>Mycenaceae</taxon>
        <taxon>Mycena</taxon>
    </lineage>
</organism>
<evidence type="ECO:0000313" key="2">
    <source>
        <dbReference type="EMBL" id="KAJ7352225.1"/>
    </source>
</evidence>
<evidence type="ECO:0000256" key="1">
    <source>
        <dbReference type="SAM" id="MobiDB-lite"/>
    </source>
</evidence>
<dbReference type="Proteomes" id="UP001218218">
    <property type="component" value="Unassembled WGS sequence"/>
</dbReference>
<keyword evidence="3" id="KW-1185">Reference proteome</keyword>
<protein>
    <submittedName>
        <fullName evidence="2">Uncharacterized protein</fullName>
    </submittedName>
</protein>
<evidence type="ECO:0000313" key="3">
    <source>
        <dbReference type="Proteomes" id="UP001218218"/>
    </source>
</evidence>
<feature type="compositionally biased region" description="Basic and acidic residues" evidence="1">
    <location>
        <begin position="36"/>
        <end position="50"/>
    </location>
</feature>
<dbReference type="EMBL" id="JARIHO010000012">
    <property type="protein sequence ID" value="KAJ7352225.1"/>
    <property type="molecule type" value="Genomic_DNA"/>
</dbReference>
<comment type="caution">
    <text evidence="2">The sequence shown here is derived from an EMBL/GenBank/DDBJ whole genome shotgun (WGS) entry which is preliminary data.</text>
</comment>
<reference evidence="2" key="1">
    <citation type="submission" date="2023-03" db="EMBL/GenBank/DDBJ databases">
        <title>Massive genome expansion in bonnet fungi (Mycena s.s.) driven by repeated elements and novel gene families across ecological guilds.</title>
        <authorList>
            <consortium name="Lawrence Berkeley National Laboratory"/>
            <person name="Harder C.B."/>
            <person name="Miyauchi S."/>
            <person name="Viragh M."/>
            <person name="Kuo A."/>
            <person name="Thoen E."/>
            <person name="Andreopoulos B."/>
            <person name="Lu D."/>
            <person name="Skrede I."/>
            <person name="Drula E."/>
            <person name="Henrissat B."/>
            <person name="Morin E."/>
            <person name="Kohler A."/>
            <person name="Barry K."/>
            <person name="LaButti K."/>
            <person name="Morin E."/>
            <person name="Salamov A."/>
            <person name="Lipzen A."/>
            <person name="Mereny Z."/>
            <person name="Hegedus B."/>
            <person name="Baldrian P."/>
            <person name="Stursova M."/>
            <person name="Weitz H."/>
            <person name="Taylor A."/>
            <person name="Grigoriev I.V."/>
            <person name="Nagy L.G."/>
            <person name="Martin F."/>
            <person name="Kauserud H."/>
        </authorList>
    </citation>
    <scope>NUCLEOTIDE SEQUENCE</scope>
    <source>
        <strain evidence="2">CBHHK002</strain>
    </source>
</reference>
<feature type="region of interest" description="Disordered" evidence="1">
    <location>
        <begin position="30"/>
        <end position="58"/>
    </location>
</feature>
<dbReference type="AlphaFoldDB" id="A0AAD7A8L8"/>
<gene>
    <name evidence="2" type="ORF">DFH08DRAFT_957026</name>
</gene>
<name>A0AAD7A8L8_9AGAR</name>
<proteinExistence type="predicted"/>
<sequence length="134" mass="14638">MGNVPPIALTAPPHVRPPLLSHAAKPIAHGYSLKGEYSDRDGTRRTDTRSRCCGTTPTPPRNDIYIVANMGVANGSHVARVRAGAIRAKEKDERGGHFHRRLTYGSTTTSRSRMSPQPVFETGTIKQPRFAYGT</sequence>